<sequence length="44" mass="5468">MFPPFLFQKLYEKHKKYQEISEITISKFLSQLIIISHHYKKFTH</sequence>
<keyword evidence="2" id="KW-1185">Reference proteome</keyword>
<evidence type="ECO:0000313" key="1">
    <source>
        <dbReference type="EMBL" id="BAL81673.1"/>
    </source>
</evidence>
<gene>
    <name evidence="1" type="ordered locus">CSE_15470</name>
</gene>
<dbReference type="AlphaFoldDB" id="A0A7U6GFX3"/>
<proteinExistence type="predicted"/>
<organism evidence="1 2">
    <name type="scientific">Caldisericum exile (strain DSM 21853 / NBRC 104410 / AZM16c01)</name>
    <dbReference type="NCBI Taxonomy" id="511051"/>
    <lineage>
        <taxon>Bacteria</taxon>
        <taxon>Pseudomonadati</taxon>
        <taxon>Caldisericota/Cryosericota group</taxon>
        <taxon>Caldisericota</taxon>
        <taxon>Caldisericia</taxon>
        <taxon>Caldisericales</taxon>
        <taxon>Caldisericaceae</taxon>
        <taxon>Caldisericum</taxon>
    </lineage>
</organism>
<dbReference type="KEGG" id="cex:CSE_15470"/>
<dbReference type="EMBL" id="AP012051">
    <property type="protein sequence ID" value="BAL81673.1"/>
    <property type="molecule type" value="Genomic_DNA"/>
</dbReference>
<evidence type="ECO:0000313" key="2">
    <source>
        <dbReference type="Proteomes" id="UP000004793"/>
    </source>
</evidence>
<accession>A0A7U6GFX3</accession>
<reference evidence="1 2" key="1">
    <citation type="submission" date="2011-01" db="EMBL/GenBank/DDBJ databases">
        <title>Whole genome sequence of Caldisericum exile AZM16c01.</title>
        <authorList>
            <person name="Narita-Yamada S."/>
            <person name="Kawakoshi A."/>
            <person name="Nakamura S."/>
            <person name="Sasagawa M."/>
            <person name="Fukada J."/>
            <person name="Sekine M."/>
            <person name="Kato Y."/>
            <person name="Fukai R."/>
            <person name="Sasaki K."/>
            <person name="Hanamaki A."/>
            <person name="Narita H."/>
            <person name="Konno Y."/>
            <person name="Mori K."/>
            <person name="Yamazaki S."/>
            <person name="Suzuki K."/>
            <person name="Fujita N."/>
        </authorList>
    </citation>
    <scope>NUCLEOTIDE SEQUENCE [LARGE SCALE GENOMIC DNA]</scope>
    <source>
        <strain evidence="2">DSM 21853 / NBRC 104410 / AZM16c01</strain>
    </source>
</reference>
<protein>
    <submittedName>
        <fullName evidence="1">Uncharacterized protein</fullName>
    </submittedName>
</protein>
<name>A0A7U6GFX3_CALEA</name>
<dbReference type="Proteomes" id="UP000004793">
    <property type="component" value="Chromosome"/>
</dbReference>